<accession>A0A448WEW1</accession>
<gene>
    <name evidence="2" type="ORF">PXEA_LOCUS3446</name>
</gene>
<evidence type="ECO:0000313" key="2">
    <source>
        <dbReference type="EMBL" id="VEL10006.1"/>
    </source>
</evidence>
<name>A0A448WEW1_9PLAT</name>
<protein>
    <submittedName>
        <fullName evidence="2">Uncharacterized protein</fullName>
    </submittedName>
</protein>
<reference evidence="2" key="1">
    <citation type="submission" date="2018-11" db="EMBL/GenBank/DDBJ databases">
        <authorList>
            <consortium name="Pathogen Informatics"/>
        </authorList>
    </citation>
    <scope>NUCLEOTIDE SEQUENCE</scope>
</reference>
<dbReference type="Proteomes" id="UP000784294">
    <property type="component" value="Unassembled WGS sequence"/>
</dbReference>
<feature type="region of interest" description="Disordered" evidence="1">
    <location>
        <begin position="1"/>
        <end position="41"/>
    </location>
</feature>
<keyword evidence="3" id="KW-1185">Reference proteome</keyword>
<dbReference type="AlphaFoldDB" id="A0A448WEW1"/>
<feature type="region of interest" description="Disordered" evidence="1">
    <location>
        <begin position="70"/>
        <end position="89"/>
    </location>
</feature>
<evidence type="ECO:0000313" key="3">
    <source>
        <dbReference type="Proteomes" id="UP000784294"/>
    </source>
</evidence>
<comment type="caution">
    <text evidence="2">The sequence shown here is derived from an EMBL/GenBank/DDBJ whole genome shotgun (WGS) entry which is preliminary data.</text>
</comment>
<feature type="compositionally biased region" description="Basic and acidic residues" evidence="1">
    <location>
        <begin position="1"/>
        <end position="10"/>
    </location>
</feature>
<proteinExistence type="predicted"/>
<sequence>MNIVKPEHGDLGNQFLDLRRSRRSSSSAHSSTDLTNAAPGLTNSVSFSTVGAPADIPHSATALTAAGLSQSGIQSGMPPPSIYPSAPGIGVTGQQALGFPLRPSSGQTGHRSSLPLAVASLHPRRLPLQTVERVHRLTADAATDSGVYECNGAPKTYQKEPSIGLDWYSELAFSLGASDAL</sequence>
<evidence type="ECO:0000256" key="1">
    <source>
        <dbReference type="SAM" id="MobiDB-lite"/>
    </source>
</evidence>
<organism evidence="2 3">
    <name type="scientific">Protopolystoma xenopodis</name>
    <dbReference type="NCBI Taxonomy" id="117903"/>
    <lineage>
        <taxon>Eukaryota</taxon>
        <taxon>Metazoa</taxon>
        <taxon>Spiralia</taxon>
        <taxon>Lophotrochozoa</taxon>
        <taxon>Platyhelminthes</taxon>
        <taxon>Monogenea</taxon>
        <taxon>Polyopisthocotylea</taxon>
        <taxon>Polystomatidea</taxon>
        <taxon>Polystomatidae</taxon>
        <taxon>Protopolystoma</taxon>
    </lineage>
</organism>
<dbReference type="EMBL" id="CAAALY010007795">
    <property type="protein sequence ID" value="VEL10006.1"/>
    <property type="molecule type" value="Genomic_DNA"/>
</dbReference>